<sequence>MSEQTTTKKHYKRTFNQAYSEEFLHIIASRKGKSFAFCAACRCDFSLAHAGRNDVLKHSQSKKHIDNIKFIESNKELSFICDAGDNRVARAKRLFTSSIVEHNLPFELS</sequence>
<name>A0ABQ9HK24_9NEOP</name>
<gene>
    <name evidence="1" type="ORF">PR048_016546</name>
</gene>
<evidence type="ECO:0000313" key="1">
    <source>
        <dbReference type="EMBL" id="KAJ8884688.1"/>
    </source>
</evidence>
<comment type="caution">
    <text evidence="1">The sequence shown here is derived from an EMBL/GenBank/DDBJ whole genome shotgun (WGS) entry which is preliminary data.</text>
</comment>
<reference evidence="1 2" key="1">
    <citation type="submission" date="2023-02" db="EMBL/GenBank/DDBJ databases">
        <title>LHISI_Scaffold_Assembly.</title>
        <authorList>
            <person name="Stuart O.P."/>
            <person name="Cleave R."/>
            <person name="Magrath M.J.L."/>
            <person name="Mikheyev A.S."/>
        </authorList>
    </citation>
    <scope>NUCLEOTIDE SEQUENCE [LARGE SCALE GENOMIC DNA]</scope>
    <source>
        <strain evidence="1">Daus_M_001</strain>
        <tissue evidence="1">Leg muscle</tissue>
    </source>
</reference>
<accession>A0ABQ9HK24</accession>
<dbReference type="PANTHER" id="PTHR37162:SF10">
    <property type="entry name" value="DUF4371 DOMAIN-CONTAINING PROTEIN"/>
    <property type="match status" value="1"/>
</dbReference>
<dbReference type="PANTHER" id="PTHR37162">
    <property type="entry name" value="HAT FAMILY DIMERISATION DOMAINCONTAINING PROTEIN-RELATED"/>
    <property type="match status" value="1"/>
</dbReference>
<keyword evidence="2" id="KW-1185">Reference proteome</keyword>
<evidence type="ECO:0000313" key="2">
    <source>
        <dbReference type="Proteomes" id="UP001159363"/>
    </source>
</evidence>
<dbReference type="Proteomes" id="UP001159363">
    <property type="component" value="Chromosome 4"/>
</dbReference>
<dbReference type="EMBL" id="JARBHB010000005">
    <property type="protein sequence ID" value="KAJ8884688.1"/>
    <property type="molecule type" value="Genomic_DNA"/>
</dbReference>
<protein>
    <submittedName>
        <fullName evidence="1">Uncharacterized protein</fullName>
    </submittedName>
</protein>
<organism evidence="1 2">
    <name type="scientific">Dryococelus australis</name>
    <dbReference type="NCBI Taxonomy" id="614101"/>
    <lineage>
        <taxon>Eukaryota</taxon>
        <taxon>Metazoa</taxon>
        <taxon>Ecdysozoa</taxon>
        <taxon>Arthropoda</taxon>
        <taxon>Hexapoda</taxon>
        <taxon>Insecta</taxon>
        <taxon>Pterygota</taxon>
        <taxon>Neoptera</taxon>
        <taxon>Polyneoptera</taxon>
        <taxon>Phasmatodea</taxon>
        <taxon>Verophasmatodea</taxon>
        <taxon>Anareolatae</taxon>
        <taxon>Phasmatidae</taxon>
        <taxon>Eurycanthinae</taxon>
        <taxon>Dryococelus</taxon>
    </lineage>
</organism>
<proteinExistence type="predicted"/>